<proteinExistence type="inferred from homology"/>
<dbReference type="Gene3D" id="1.20.1740.10">
    <property type="entry name" value="Amino acid/polyamine transporter I"/>
    <property type="match status" value="1"/>
</dbReference>
<keyword evidence="3 6" id="KW-0812">Transmembrane</keyword>
<evidence type="ECO:0000256" key="2">
    <source>
        <dbReference type="ARBA" id="ARBA00008066"/>
    </source>
</evidence>
<feature type="domain" description="Amino acid transporter transmembrane" evidence="7">
    <location>
        <begin position="63"/>
        <end position="456"/>
    </location>
</feature>
<dbReference type="InterPro" id="IPR013057">
    <property type="entry name" value="AA_transpt_TM"/>
</dbReference>
<dbReference type="EMBL" id="CP141885">
    <property type="protein sequence ID" value="WRT67528.1"/>
    <property type="molecule type" value="Genomic_DNA"/>
</dbReference>
<comment type="similarity">
    <text evidence="2">Belongs to the amino acid/polyamine transporter 2 family.</text>
</comment>
<sequence>MAPIPSSDNSSIQDGRDSYALAERAEAGTPSDVEEVAKARADGQKLVDAVWGTIEGDGPDYRSLSWIKATVLQLKTQVGLGILGLPNAFNILGLIPGIIVIVTIALIVGWSDYVVGVFKLNHPEVYTVADVGYMLGGFWGREILGFAFWLQIVAVTGASFLSISVAFNTITEHATCTVVWAIVAMVVIGVLASIQTMSRISWLGWMGLASIMSSVITLMVSLGLSDRPSMAPAGNDWTANTTLAARPSFIDAINAVCIIVFSYAGTPNYFSIVGEMREPEDFTKSVIIGQTLMTAVYLIVASVVYHYAGQYIASPALGTAGHTIKKVCYGLALPGLAAGGLILVHTAAKYVFVRILRKSHHLSKNTPTHYGVWYGCITITCLLAFVIAESIPFFNDLIGLIGALLGTLICIQTETYMWVWDHWQSPSRGSLKWNLLMIMNVMFHFIGWFILVSGTYAAVVTIRSDFQNGSLSQPFSCADNSGAT</sequence>
<keyword evidence="9" id="KW-1185">Reference proteome</keyword>
<feature type="transmembrane region" description="Helical" evidence="6">
    <location>
        <begin position="174"/>
        <end position="194"/>
    </location>
</feature>
<evidence type="ECO:0000256" key="5">
    <source>
        <dbReference type="ARBA" id="ARBA00023136"/>
    </source>
</evidence>
<evidence type="ECO:0000313" key="8">
    <source>
        <dbReference type="EMBL" id="WRT67528.1"/>
    </source>
</evidence>
<feature type="transmembrane region" description="Helical" evidence="6">
    <location>
        <begin position="200"/>
        <end position="224"/>
    </location>
</feature>
<dbReference type="Pfam" id="PF01490">
    <property type="entry name" value="Aa_trans"/>
    <property type="match status" value="1"/>
</dbReference>
<evidence type="ECO:0000313" key="9">
    <source>
        <dbReference type="Proteomes" id="UP001329825"/>
    </source>
</evidence>
<feature type="transmembrane region" description="Helical" evidence="6">
    <location>
        <begin position="372"/>
        <end position="391"/>
    </location>
</feature>
<protein>
    <recommendedName>
        <fullName evidence="7">Amino acid transporter transmembrane domain-containing protein</fullName>
    </recommendedName>
</protein>
<organism evidence="8 9">
    <name type="scientific">Kwoniella shivajii</name>
    <dbReference type="NCBI Taxonomy" id="564305"/>
    <lineage>
        <taxon>Eukaryota</taxon>
        <taxon>Fungi</taxon>
        <taxon>Dikarya</taxon>
        <taxon>Basidiomycota</taxon>
        <taxon>Agaricomycotina</taxon>
        <taxon>Tremellomycetes</taxon>
        <taxon>Tremellales</taxon>
        <taxon>Cryptococcaceae</taxon>
        <taxon>Kwoniella</taxon>
    </lineage>
</organism>
<name>A0ABZ1D139_9TREE</name>
<evidence type="ECO:0000256" key="1">
    <source>
        <dbReference type="ARBA" id="ARBA00004141"/>
    </source>
</evidence>
<evidence type="ECO:0000256" key="3">
    <source>
        <dbReference type="ARBA" id="ARBA00022692"/>
    </source>
</evidence>
<feature type="transmembrane region" description="Helical" evidence="6">
    <location>
        <begin position="329"/>
        <end position="352"/>
    </location>
</feature>
<dbReference type="PANTHER" id="PTHR22950:SF683">
    <property type="entry name" value="AMINO ACID TRANSPORTER (EUROFUNG)"/>
    <property type="match status" value="1"/>
</dbReference>
<evidence type="ECO:0000256" key="4">
    <source>
        <dbReference type="ARBA" id="ARBA00022989"/>
    </source>
</evidence>
<feature type="transmembrane region" description="Helical" evidence="6">
    <location>
        <begin position="89"/>
        <end position="110"/>
    </location>
</feature>
<feature type="transmembrane region" description="Helical" evidence="6">
    <location>
        <begin position="286"/>
        <end position="309"/>
    </location>
</feature>
<keyword evidence="5 6" id="KW-0472">Membrane</keyword>
<accession>A0ABZ1D139</accession>
<comment type="subcellular location">
    <subcellularLocation>
        <location evidence="1">Membrane</location>
        <topology evidence="1">Multi-pass membrane protein</topology>
    </subcellularLocation>
</comment>
<reference evidence="8 9" key="1">
    <citation type="submission" date="2024-01" db="EMBL/GenBank/DDBJ databases">
        <title>Comparative genomics of Cryptococcus and Kwoniella reveals pathogenesis evolution and contrasting modes of karyotype evolution via chromosome fusion or intercentromeric recombination.</title>
        <authorList>
            <person name="Coelho M.A."/>
            <person name="David-Palma M."/>
            <person name="Shea T."/>
            <person name="Bowers K."/>
            <person name="McGinley-Smith S."/>
            <person name="Mohammad A.W."/>
            <person name="Gnirke A."/>
            <person name="Yurkov A.M."/>
            <person name="Nowrousian M."/>
            <person name="Sun S."/>
            <person name="Cuomo C.A."/>
            <person name="Heitman J."/>
        </authorList>
    </citation>
    <scope>NUCLEOTIDE SEQUENCE [LARGE SCALE GENOMIC DNA]</scope>
    <source>
        <strain evidence="8">CBS 11374</strain>
    </source>
</reference>
<dbReference type="Proteomes" id="UP001329825">
    <property type="component" value="Chromosome 5"/>
</dbReference>
<evidence type="ECO:0000259" key="7">
    <source>
        <dbReference type="Pfam" id="PF01490"/>
    </source>
</evidence>
<feature type="transmembrane region" description="Helical" evidence="6">
    <location>
        <begin position="397"/>
        <end position="420"/>
    </location>
</feature>
<keyword evidence="4 6" id="KW-1133">Transmembrane helix</keyword>
<evidence type="ECO:0000256" key="6">
    <source>
        <dbReference type="SAM" id="Phobius"/>
    </source>
</evidence>
<dbReference type="RefSeq" id="XP_062792268.1">
    <property type="nucleotide sequence ID" value="XM_062936217.1"/>
</dbReference>
<dbReference type="GeneID" id="87956631"/>
<gene>
    <name evidence="8" type="ORF">IL334_004500</name>
</gene>
<feature type="transmembrane region" description="Helical" evidence="6">
    <location>
        <begin position="143"/>
        <end position="167"/>
    </location>
</feature>
<dbReference type="PANTHER" id="PTHR22950">
    <property type="entry name" value="AMINO ACID TRANSPORTER"/>
    <property type="match status" value="1"/>
</dbReference>
<feature type="transmembrane region" description="Helical" evidence="6">
    <location>
        <begin position="441"/>
        <end position="462"/>
    </location>
</feature>